<dbReference type="Proteomes" id="UP001434883">
    <property type="component" value="Unassembled WGS sequence"/>
</dbReference>
<gene>
    <name evidence="1" type="ORF">XENOCAPTIV_010598</name>
</gene>
<sequence>YFRHHVEKVLRQSEDEVEEGLPFWGLRMPIPPPARSGRTAHHLLIADHDIGAGNAETIRGSNL</sequence>
<protein>
    <submittedName>
        <fullName evidence="1">Uncharacterized protein</fullName>
    </submittedName>
</protein>
<accession>A0ABV0QR59</accession>
<organism evidence="1 2">
    <name type="scientific">Xenoophorus captivus</name>
    <dbReference type="NCBI Taxonomy" id="1517983"/>
    <lineage>
        <taxon>Eukaryota</taxon>
        <taxon>Metazoa</taxon>
        <taxon>Chordata</taxon>
        <taxon>Craniata</taxon>
        <taxon>Vertebrata</taxon>
        <taxon>Euteleostomi</taxon>
        <taxon>Actinopterygii</taxon>
        <taxon>Neopterygii</taxon>
        <taxon>Teleostei</taxon>
        <taxon>Neoteleostei</taxon>
        <taxon>Acanthomorphata</taxon>
        <taxon>Ovalentaria</taxon>
        <taxon>Atherinomorphae</taxon>
        <taxon>Cyprinodontiformes</taxon>
        <taxon>Goodeidae</taxon>
        <taxon>Xenoophorus</taxon>
    </lineage>
</organism>
<reference evidence="1 2" key="1">
    <citation type="submission" date="2021-06" db="EMBL/GenBank/DDBJ databases">
        <authorList>
            <person name="Palmer J.M."/>
        </authorList>
    </citation>
    <scope>NUCLEOTIDE SEQUENCE [LARGE SCALE GENOMIC DNA]</scope>
    <source>
        <strain evidence="1 2">XC_2019</strain>
        <tissue evidence="1">Muscle</tissue>
    </source>
</reference>
<dbReference type="EMBL" id="JAHRIN010019114">
    <property type="protein sequence ID" value="MEQ2198285.1"/>
    <property type="molecule type" value="Genomic_DNA"/>
</dbReference>
<evidence type="ECO:0000313" key="1">
    <source>
        <dbReference type="EMBL" id="MEQ2198285.1"/>
    </source>
</evidence>
<feature type="non-terminal residue" evidence="1">
    <location>
        <position position="1"/>
    </location>
</feature>
<comment type="caution">
    <text evidence="1">The sequence shown here is derived from an EMBL/GenBank/DDBJ whole genome shotgun (WGS) entry which is preliminary data.</text>
</comment>
<name>A0ABV0QR59_9TELE</name>
<evidence type="ECO:0000313" key="2">
    <source>
        <dbReference type="Proteomes" id="UP001434883"/>
    </source>
</evidence>
<keyword evidence="2" id="KW-1185">Reference proteome</keyword>
<proteinExistence type="predicted"/>